<sequence>MNRFKTILFFLAALIILSGCRVEWTSSNGKVEKEEQGFTLDLFNDLEKGMTYPEVVDVIGQPGVPEGEEDNGENDSVYRWEEDEKMVIISFQRGRLTMKEQFGL</sequence>
<evidence type="ECO:0008006" key="4">
    <source>
        <dbReference type="Google" id="ProtNLM"/>
    </source>
</evidence>
<reference evidence="3" key="1">
    <citation type="submission" date="2015-07" db="EMBL/GenBank/DDBJ databases">
        <title>Fjat-14235 jcm11544.</title>
        <authorList>
            <person name="Liu B."/>
            <person name="Wang J."/>
            <person name="Zhu Y."/>
            <person name="Liu G."/>
            <person name="Chen Q."/>
            <person name="Chen Z."/>
            <person name="Lan J."/>
            <person name="Che J."/>
            <person name="Ge C."/>
            <person name="Shi H."/>
            <person name="Pan Z."/>
            <person name="Liu X."/>
        </authorList>
    </citation>
    <scope>NUCLEOTIDE SEQUENCE [LARGE SCALE GENOMIC DNA]</scope>
    <source>
        <strain evidence="3">JCM 11544</strain>
    </source>
</reference>
<evidence type="ECO:0000256" key="1">
    <source>
        <dbReference type="ARBA" id="ARBA00022729"/>
    </source>
</evidence>
<organism evidence="2 3">
    <name type="scientific">Rossellomorea marisflavi</name>
    <dbReference type="NCBI Taxonomy" id="189381"/>
    <lineage>
        <taxon>Bacteria</taxon>
        <taxon>Bacillati</taxon>
        <taxon>Bacillota</taxon>
        <taxon>Bacilli</taxon>
        <taxon>Bacillales</taxon>
        <taxon>Bacillaceae</taxon>
        <taxon>Rossellomorea</taxon>
    </lineage>
</organism>
<dbReference type="AlphaFoldDB" id="A0A0M0G4L3"/>
<dbReference type="InterPro" id="IPR037873">
    <property type="entry name" value="BamE-like"/>
</dbReference>
<dbReference type="Gene3D" id="3.30.1450.10">
    <property type="match status" value="1"/>
</dbReference>
<evidence type="ECO:0000313" key="3">
    <source>
        <dbReference type="Proteomes" id="UP000037405"/>
    </source>
</evidence>
<accession>A0A0M0G4L3</accession>
<dbReference type="PROSITE" id="PS51257">
    <property type="entry name" value="PROKAR_LIPOPROTEIN"/>
    <property type="match status" value="1"/>
</dbReference>
<name>A0A0M0G4L3_9BACI</name>
<keyword evidence="1" id="KW-0732">Signal</keyword>
<proteinExistence type="predicted"/>
<evidence type="ECO:0000313" key="2">
    <source>
        <dbReference type="EMBL" id="KON84713.1"/>
    </source>
</evidence>
<protein>
    <recommendedName>
        <fullName evidence="4">Lipoprotein SmpA/OmlA domain-containing protein</fullName>
    </recommendedName>
</protein>
<gene>
    <name evidence="2" type="ORF">AF331_11850</name>
</gene>
<dbReference type="STRING" id="189381.GCA_900166615_01525"/>
<dbReference type="OrthoDB" id="2927954at2"/>
<dbReference type="EMBL" id="LGUE01000004">
    <property type="protein sequence ID" value="KON84713.1"/>
    <property type="molecule type" value="Genomic_DNA"/>
</dbReference>
<dbReference type="Proteomes" id="UP000037405">
    <property type="component" value="Unassembled WGS sequence"/>
</dbReference>
<comment type="caution">
    <text evidence="2">The sequence shown here is derived from an EMBL/GenBank/DDBJ whole genome shotgun (WGS) entry which is preliminary data.</text>
</comment>
<dbReference type="PATRIC" id="fig|189381.12.peg.2393"/>
<keyword evidence="3" id="KW-1185">Reference proteome</keyword>
<dbReference type="RefSeq" id="WP_053428312.1">
    <property type="nucleotide sequence ID" value="NZ_CP197480.1"/>
</dbReference>